<organism evidence="9 10">
    <name type="scientific">Tangfeifania diversioriginum</name>
    <dbReference type="NCBI Taxonomy" id="1168035"/>
    <lineage>
        <taxon>Bacteria</taxon>
        <taxon>Pseudomonadati</taxon>
        <taxon>Bacteroidota</taxon>
        <taxon>Bacteroidia</taxon>
        <taxon>Marinilabiliales</taxon>
        <taxon>Prolixibacteraceae</taxon>
        <taxon>Tangfeifania</taxon>
    </lineage>
</organism>
<dbReference type="Proteomes" id="UP000184050">
    <property type="component" value="Unassembled WGS sequence"/>
</dbReference>
<dbReference type="AlphaFoldDB" id="A0A1M6C1R3"/>
<protein>
    <submittedName>
        <fullName evidence="9">MotA/TolQ/ExbB proton channel family protein</fullName>
    </submittedName>
</protein>
<evidence type="ECO:0000256" key="6">
    <source>
        <dbReference type="RuleBase" id="RU004057"/>
    </source>
</evidence>
<feature type="domain" description="MotA/TolQ/ExbB proton channel" evidence="8">
    <location>
        <begin position="37"/>
        <end position="105"/>
    </location>
</feature>
<keyword evidence="6" id="KW-0813">Transport</keyword>
<dbReference type="RefSeq" id="WP_073165276.1">
    <property type="nucleotide sequence ID" value="NZ_FQZE01000003.1"/>
</dbReference>
<dbReference type="Pfam" id="PF01618">
    <property type="entry name" value="MotA_ExbB"/>
    <property type="match status" value="1"/>
</dbReference>
<sequence length="123" mass="13446">MNGLVGKFIDGGLVFTVPIFMLLLVIIGLFIWAFLKKANHEKAVSLINHIGWFAVAWGFLGRTFGLIHAFDQVEAAGELTPHLLASGLKMSLVDPLFGIFVFIVARAGIILLIALKKKNNSNQ</sequence>
<name>A0A1M6C1R3_9BACT</name>
<evidence type="ECO:0000256" key="1">
    <source>
        <dbReference type="ARBA" id="ARBA00004651"/>
    </source>
</evidence>
<keyword evidence="5 7" id="KW-0472">Membrane</keyword>
<dbReference type="STRING" id="1168035.SAMN05444280_103105"/>
<dbReference type="GO" id="GO:0015031">
    <property type="term" value="P:protein transport"/>
    <property type="evidence" value="ECO:0007669"/>
    <property type="project" value="UniProtKB-KW"/>
</dbReference>
<accession>A0A1M6C1R3</accession>
<evidence type="ECO:0000256" key="3">
    <source>
        <dbReference type="ARBA" id="ARBA00022692"/>
    </source>
</evidence>
<keyword evidence="6" id="KW-0653">Protein transport</keyword>
<dbReference type="InterPro" id="IPR002898">
    <property type="entry name" value="MotA_ExbB_proton_chnl"/>
</dbReference>
<proteinExistence type="inferred from homology"/>
<feature type="transmembrane region" description="Helical" evidence="7">
    <location>
        <begin position="12"/>
        <end position="35"/>
    </location>
</feature>
<reference evidence="9 10" key="1">
    <citation type="submission" date="2016-11" db="EMBL/GenBank/DDBJ databases">
        <authorList>
            <person name="Jaros S."/>
            <person name="Januszkiewicz K."/>
            <person name="Wedrychowicz H."/>
        </authorList>
    </citation>
    <scope>NUCLEOTIDE SEQUENCE [LARGE SCALE GENOMIC DNA]</scope>
    <source>
        <strain evidence="9 10">DSM 27063</strain>
    </source>
</reference>
<keyword evidence="10" id="KW-1185">Reference proteome</keyword>
<gene>
    <name evidence="9" type="ORF">SAMN05444280_103105</name>
</gene>
<comment type="subcellular location">
    <subcellularLocation>
        <location evidence="1">Cell membrane</location>
        <topology evidence="1">Multi-pass membrane protein</topology>
    </subcellularLocation>
    <subcellularLocation>
        <location evidence="6">Membrane</location>
        <topology evidence="6">Multi-pass membrane protein</topology>
    </subcellularLocation>
</comment>
<dbReference type="OrthoDB" id="1001678at2"/>
<feature type="transmembrane region" description="Helical" evidence="7">
    <location>
        <begin position="96"/>
        <end position="115"/>
    </location>
</feature>
<evidence type="ECO:0000256" key="2">
    <source>
        <dbReference type="ARBA" id="ARBA00022475"/>
    </source>
</evidence>
<evidence type="ECO:0000313" key="10">
    <source>
        <dbReference type="Proteomes" id="UP000184050"/>
    </source>
</evidence>
<evidence type="ECO:0000256" key="5">
    <source>
        <dbReference type="ARBA" id="ARBA00023136"/>
    </source>
</evidence>
<feature type="transmembrane region" description="Helical" evidence="7">
    <location>
        <begin position="47"/>
        <end position="70"/>
    </location>
</feature>
<evidence type="ECO:0000256" key="7">
    <source>
        <dbReference type="SAM" id="Phobius"/>
    </source>
</evidence>
<keyword evidence="2" id="KW-1003">Cell membrane</keyword>
<evidence type="ECO:0000313" key="9">
    <source>
        <dbReference type="EMBL" id="SHI54873.1"/>
    </source>
</evidence>
<comment type="similarity">
    <text evidence="6">Belongs to the exbB/tolQ family.</text>
</comment>
<keyword evidence="3 7" id="KW-0812">Transmembrane</keyword>
<evidence type="ECO:0000259" key="8">
    <source>
        <dbReference type="Pfam" id="PF01618"/>
    </source>
</evidence>
<evidence type="ECO:0000256" key="4">
    <source>
        <dbReference type="ARBA" id="ARBA00022989"/>
    </source>
</evidence>
<keyword evidence="4 7" id="KW-1133">Transmembrane helix</keyword>
<dbReference type="EMBL" id="FQZE01000003">
    <property type="protein sequence ID" value="SHI54873.1"/>
    <property type="molecule type" value="Genomic_DNA"/>
</dbReference>
<dbReference type="GO" id="GO:0005886">
    <property type="term" value="C:plasma membrane"/>
    <property type="evidence" value="ECO:0007669"/>
    <property type="project" value="UniProtKB-SubCell"/>
</dbReference>